<comment type="caution">
    <text evidence="5">The sequence shown here is derived from an EMBL/GenBank/DDBJ whole genome shotgun (WGS) entry which is preliminary data.</text>
</comment>
<dbReference type="InterPro" id="IPR043502">
    <property type="entry name" value="DNA/RNA_pol_sf"/>
</dbReference>
<proteinExistence type="predicted"/>
<keyword evidence="1" id="KW-0175">Coiled coil</keyword>
<dbReference type="FunFam" id="3.30.70.270:FF:000020">
    <property type="entry name" value="Transposon Tf2-6 polyprotein-like Protein"/>
    <property type="match status" value="1"/>
</dbReference>
<evidence type="ECO:0000256" key="1">
    <source>
        <dbReference type="SAM" id="Coils"/>
    </source>
</evidence>
<dbReference type="InterPro" id="IPR041588">
    <property type="entry name" value="Integrase_H2C2"/>
</dbReference>
<dbReference type="Pfam" id="PF08284">
    <property type="entry name" value="RVP_2"/>
    <property type="match status" value="2"/>
</dbReference>
<feature type="region of interest" description="Disordered" evidence="2">
    <location>
        <begin position="82"/>
        <end position="121"/>
    </location>
</feature>
<gene>
    <name evidence="5" type="ORF">Tci_034177</name>
</gene>
<feature type="region of interest" description="Disordered" evidence="2">
    <location>
        <begin position="317"/>
        <end position="339"/>
    </location>
</feature>
<keyword evidence="5" id="KW-0808">Transferase</keyword>
<dbReference type="PANTHER" id="PTHR34072">
    <property type="entry name" value="ENZYMATIC POLYPROTEIN-RELATED"/>
    <property type="match status" value="1"/>
</dbReference>
<feature type="compositionally biased region" description="Basic and acidic residues" evidence="2">
    <location>
        <begin position="88"/>
        <end position="110"/>
    </location>
</feature>
<dbReference type="SUPFAM" id="SSF56672">
    <property type="entry name" value="DNA/RNA polymerases"/>
    <property type="match status" value="1"/>
</dbReference>
<dbReference type="PANTHER" id="PTHR34072:SF52">
    <property type="entry name" value="RIBONUCLEASE H"/>
    <property type="match status" value="1"/>
</dbReference>
<dbReference type="InterPro" id="IPR041577">
    <property type="entry name" value="RT_RNaseH_2"/>
</dbReference>
<feature type="domain" description="Reverse transcriptase/retrotransposon-derived protein RNase H-like" evidence="3">
    <location>
        <begin position="627"/>
        <end position="720"/>
    </location>
</feature>
<feature type="coiled-coil region" evidence="1">
    <location>
        <begin position="848"/>
        <end position="875"/>
    </location>
</feature>
<keyword evidence="5" id="KW-0695">RNA-directed DNA polymerase</keyword>
<keyword evidence="5" id="KW-0548">Nucleotidyltransferase</keyword>
<dbReference type="Pfam" id="PF17921">
    <property type="entry name" value="Integrase_H2C2"/>
    <property type="match status" value="1"/>
</dbReference>
<dbReference type="AlphaFoldDB" id="A0A6L2LM75"/>
<evidence type="ECO:0000259" key="3">
    <source>
        <dbReference type="Pfam" id="PF17919"/>
    </source>
</evidence>
<reference evidence="5" key="1">
    <citation type="journal article" date="2019" name="Sci. Rep.">
        <title>Draft genome of Tanacetum cinerariifolium, the natural source of mosquito coil.</title>
        <authorList>
            <person name="Yamashiro T."/>
            <person name="Shiraishi A."/>
            <person name="Satake H."/>
            <person name="Nakayama K."/>
        </authorList>
    </citation>
    <scope>NUCLEOTIDE SEQUENCE</scope>
</reference>
<protein>
    <submittedName>
        <fullName evidence="5">Putative reverse transcriptase domain, ribonuclease H-like domain, aspartic peptidase domain protein</fullName>
    </submittedName>
</protein>
<accession>A0A6L2LM75</accession>
<dbReference type="Gene3D" id="3.30.70.270">
    <property type="match status" value="1"/>
</dbReference>
<evidence type="ECO:0000256" key="2">
    <source>
        <dbReference type="SAM" id="MobiDB-lite"/>
    </source>
</evidence>
<name>A0A6L2LM75_TANCI</name>
<evidence type="ECO:0000313" key="5">
    <source>
        <dbReference type="EMBL" id="GEU62199.1"/>
    </source>
</evidence>
<dbReference type="Gene3D" id="1.10.340.70">
    <property type="match status" value="2"/>
</dbReference>
<organism evidence="5">
    <name type="scientific">Tanacetum cinerariifolium</name>
    <name type="common">Dalmatian daisy</name>
    <name type="synonym">Chrysanthemum cinerariifolium</name>
    <dbReference type="NCBI Taxonomy" id="118510"/>
    <lineage>
        <taxon>Eukaryota</taxon>
        <taxon>Viridiplantae</taxon>
        <taxon>Streptophyta</taxon>
        <taxon>Embryophyta</taxon>
        <taxon>Tracheophyta</taxon>
        <taxon>Spermatophyta</taxon>
        <taxon>Magnoliopsida</taxon>
        <taxon>eudicotyledons</taxon>
        <taxon>Gunneridae</taxon>
        <taxon>Pentapetalae</taxon>
        <taxon>asterids</taxon>
        <taxon>campanulids</taxon>
        <taxon>Asterales</taxon>
        <taxon>Asteraceae</taxon>
        <taxon>Asteroideae</taxon>
        <taxon>Anthemideae</taxon>
        <taxon>Anthemidinae</taxon>
        <taxon>Tanacetum</taxon>
    </lineage>
</organism>
<dbReference type="InterPro" id="IPR043128">
    <property type="entry name" value="Rev_trsase/Diguanyl_cyclase"/>
</dbReference>
<feature type="domain" description="Integrase zinc-binding" evidence="4">
    <location>
        <begin position="891"/>
        <end position="932"/>
    </location>
</feature>
<sequence>MQKLETEFWCHAVVEAGHVAYNDRFHELARLVPHLVTPENKRIKRYIYGLALQNHAMVAATEPTTIQSVVLKARMLTNEAIRNGSLRKNTEKKGNDREPSRDGNVRDDHKRFRTGRAFASTTNPVRREYTGVAPKCTNYSFYHHPEMPCHTCTNYNRLGYFAKDCKAGPKIVTLVNARHPVTSRKGGQGHRNNGNQARGGAFMMGAEEARQDPNIMTDIEPSNLCFSYEIEIANEQLVEINKVIRDCKPEIEGHTFDIDLIPFGHVSFDVIVGIDWLSRYKIETVYHEKSEEKMVDAHHKEVQIVSTSKGAESLINDATRDENENESSSGSEGPNFRGFMEDETKGLSSMINKKFNGALDLIASTRWLAAVKGTFRTSNCKEKNKVNFASNFLCNSAKMWWEGKVCDKGEEWIGSSGKRGGFVEKNNKDTKETKRKIEFGDRDAKSLNMIKVEKVEELKSRHHAIESKPLKAVKKENVKKARISNLKARVYMMATKEDKVVHDVVISTILVNSKLARVLYDSGARKYLSRDCQAFMTDVVDTSFEKKSVKDVSVVNEFLDASPEDLSGIKVDPAKTKAVMSWQTPKDIGEIQSFLGLAGYYRRFIQDFPKVASSLTNLTKKNTPFVWSEEQEEAFITLRRKLCETPILILPKGTKDMVFYSDASYSGLRCILMRRGKVIAYASRQLQKHEENYPTHDFEFAAVVFALKIWRHYLYGVKFGIKTRQGRIYIPFQSNVNELLLEEAHNSKHSIHPGAMKMYLDLKRNYWWSEFAYNNSYHASIKMPPFEMLYRRKCRMLVCWDEVRSRELARTDVDLATTEKKKTTRKRLRRHKIGGKDMAFHKDRIRVAQNEVAEVVNAQAEMLGLEKQMKHKSNEAWYYLDRIWVLFKGDVRTLIMDEAYKSKYSVHPGADKMYYDLRDMYWWPRMKKDIALFWQSMQEGLGTRLDMSKAYHPQTDGQRSEIVQETAEKISQIKDRLKVVCDRQKSYADKRRKPLEFNVGDHVLLKVSPWKGVIGSIAYTLRLSEELNGVHDTFHMSNLKKFLADSTLHVTLMEIQVDAKLNFVEEPVKILKQEFRKLKWSRIPIVNV</sequence>
<evidence type="ECO:0000259" key="4">
    <source>
        <dbReference type="Pfam" id="PF17921"/>
    </source>
</evidence>
<dbReference type="EMBL" id="BKCJ010004633">
    <property type="protein sequence ID" value="GEU62199.1"/>
    <property type="molecule type" value="Genomic_DNA"/>
</dbReference>
<dbReference type="Pfam" id="PF17919">
    <property type="entry name" value="RT_RNaseH_2"/>
    <property type="match status" value="1"/>
</dbReference>
<dbReference type="GO" id="GO:0003964">
    <property type="term" value="F:RNA-directed DNA polymerase activity"/>
    <property type="evidence" value="ECO:0007669"/>
    <property type="project" value="UniProtKB-KW"/>
</dbReference>